<evidence type="ECO:0000313" key="6">
    <source>
        <dbReference type="EMBL" id="EQD53690.1"/>
    </source>
</evidence>
<reference evidence="6" key="1">
    <citation type="submission" date="2013-08" db="EMBL/GenBank/DDBJ databases">
        <authorList>
            <person name="Mendez C."/>
            <person name="Richter M."/>
            <person name="Ferrer M."/>
            <person name="Sanchez J."/>
        </authorList>
    </citation>
    <scope>NUCLEOTIDE SEQUENCE</scope>
</reference>
<keyword evidence="4 5" id="KW-0472">Membrane</keyword>
<organism evidence="6">
    <name type="scientific">mine drainage metagenome</name>
    <dbReference type="NCBI Taxonomy" id="410659"/>
    <lineage>
        <taxon>unclassified sequences</taxon>
        <taxon>metagenomes</taxon>
        <taxon>ecological metagenomes</taxon>
    </lineage>
</organism>
<proteinExistence type="predicted"/>
<dbReference type="InterPro" id="IPR006639">
    <property type="entry name" value="Preselin/SPP"/>
</dbReference>
<dbReference type="GO" id="GO:0042500">
    <property type="term" value="F:aspartic endopeptidase activity, intramembrane cleaving"/>
    <property type="evidence" value="ECO:0007669"/>
    <property type="project" value="InterPro"/>
</dbReference>
<keyword evidence="3 5" id="KW-1133">Transmembrane helix</keyword>
<dbReference type="GO" id="GO:0012505">
    <property type="term" value="C:endomembrane system"/>
    <property type="evidence" value="ECO:0007669"/>
    <property type="project" value="UniProtKB-SubCell"/>
</dbReference>
<feature type="transmembrane region" description="Helical" evidence="5">
    <location>
        <begin position="40"/>
        <end position="62"/>
    </location>
</feature>
<feature type="transmembrane region" description="Helical" evidence="5">
    <location>
        <begin position="108"/>
        <end position="128"/>
    </location>
</feature>
<evidence type="ECO:0000256" key="1">
    <source>
        <dbReference type="ARBA" id="ARBA00004127"/>
    </source>
</evidence>
<dbReference type="AlphaFoldDB" id="T1BHS5"/>
<feature type="transmembrane region" description="Helical" evidence="5">
    <location>
        <begin position="226"/>
        <end position="249"/>
    </location>
</feature>
<sequence>MRSVRWLGLFGLYIGAQLVALALAVPFRSAGLSSGANPSSLTTPLVLIAAVIIAPIVILLLARRQGLLVGLRHLLLIAIAGALYFTVLESLLVALPASWLLAPMSAEIALVPAIPLAAIVAAGLYLALLMDPQWYIVDLAGFVAAGGLIAILGISFTILPVFILLIALAVYDAIAVYRTKHMIRLADIVTEMKLPILMVMPESADYDYAAAPPLSETRKVPMEERAATFMGLGDVVIPGILVVSAFVWLPSSPKIFGLSASLWVALGALVGSLVGYAVLMRRVSRGEAQAGLPFLNGGALVGYVLTFFLIYHSATLGLTGGL</sequence>
<dbReference type="NCBIfam" id="NF041679">
    <property type="entry name" value="IMP_arch_presen"/>
    <property type="match status" value="1"/>
</dbReference>
<comment type="subcellular location">
    <subcellularLocation>
        <location evidence="1">Endomembrane system</location>
        <topology evidence="1">Multi-pass membrane protein</topology>
    </subcellularLocation>
</comment>
<evidence type="ECO:0000256" key="3">
    <source>
        <dbReference type="ARBA" id="ARBA00022989"/>
    </source>
</evidence>
<feature type="transmembrane region" description="Helical" evidence="5">
    <location>
        <begin position="74"/>
        <end position="102"/>
    </location>
</feature>
<accession>T1BHS5</accession>
<dbReference type="EMBL" id="AUZY01006644">
    <property type="protein sequence ID" value="EQD53690.1"/>
    <property type="molecule type" value="Genomic_DNA"/>
</dbReference>
<dbReference type="InterPro" id="IPR010545">
    <property type="entry name" value="SPP"/>
</dbReference>
<feature type="transmembrane region" description="Helical" evidence="5">
    <location>
        <begin position="158"/>
        <end position="177"/>
    </location>
</feature>
<feature type="transmembrane region" description="Helical" evidence="5">
    <location>
        <begin position="135"/>
        <end position="152"/>
    </location>
</feature>
<dbReference type="Pfam" id="PF06550">
    <property type="entry name" value="SPP"/>
    <property type="match status" value="1"/>
</dbReference>
<keyword evidence="2 5" id="KW-0812">Transmembrane</keyword>
<gene>
    <name evidence="6" type="ORF">B1B_10088</name>
</gene>
<reference evidence="6" key="2">
    <citation type="journal article" date="2014" name="ISME J.">
        <title>Microbial stratification in low pH oxic and suboxic macroscopic growths along an acid mine drainage.</title>
        <authorList>
            <person name="Mendez-Garcia C."/>
            <person name="Mesa V."/>
            <person name="Sprenger R.R."/>
            <person name="Richter M."/>
            <person name="Diez M.S."/>
            <person name="Solano J."/>
            <person name="Bargiela R."/>
            <person name="Golyshina O.V."/>
            <person name="Manteca A."/>
            <person name="Ramos J.L."/>
            <person name="Gallego J.R."/>
            <person name="Llorente I."/>
            <person name="Martins Dos Santos V.A."/>
            <person name="Jensen O.N."/>
            <person name="Pelaez A.I."/>
            <person name="Sanchez J."/>
            <person name="Ferrer M."/>
        </authorList>
    </citation>
    <scope>NUCLEOTIDE SEQUENCE</scope>
</reference>
<feature type="transmembrane region" description="Helical" evidence="5">
    <location>
        <begin position="291"/>
        <end position="312"/>
    </location>
</feature>
<dbReference type="SMART" id="SM00730">
    <property type="entry name" value="PSN"/>
    <property type="match status" value="1"/>
</dbReference>
<protein>
    <submittedName>
        <fullName evidence="6">Membrane protein containing DUF1119, archaea</fullName>
    </submittedName>
</protein>
<name>T1BHS5_9ZZZZ</name>
<comment type="caution">
    <text evidence="6">The sequence shown here is derived from an EMBL/GenBank/DDBJ whole genome shotgun (WGS) entry which is preliminary data.</text>
</comment>
<evidence type="ECO:0000256" key="5">
    <source>
        <dbReference type="SAM" id="Phobius"/>
    </source>
</evidence>
<evidence type="ECO:0000256" key="2">
    <source>
        <dbReference type="ARBA" id="ARBA00022692"/>
    </source>
</evidence>
<dbReference type="GO" id="GO:0016020">
    <property type="term" value="C:membrane"/>
    <property type="evidence" value="ECO:0007669"/>
    <property type="project" value="InterPro"/>
</dbReference>
<evidence type="ECO:0000256" key="4">
    <source>
        <dbReference type="ARBA" id="ARBA00023136"/>
    </source>
</evidence>
<feature type="transmembrane region" description="Helical" evidence="5">
    <location>
        <begin position="255"/>
        <end position="279"/>
    </location>
</feature>